<accession>A0ABM4B9K3</accession>
<name>A0ABM4B9K3_HYDVU</name>
<evidence type="ECO:0000313" key="1">
    <source>
        <dbReference type="Proteomes" id="UP001652625"/>
    </source>
</evidence>
<protein>
    <submittedName>
        <fullName evidence="2">Uncharacterized protein LOC136076047</fullName>
    </submittedName>
</protein>
<dbReference type="Proteomes" id="UP001652625">
    <property type="component" value="Chromosome 02"/>
</dbReference>
<sequence>MKRIHLVPIIQELGINHDNLLETLLREFCRLEGLYYESIEKPEMINLKKTLIIFKCKFRSKLRKYAKTFSRLLEHERTWLNKDITVNKKNVASGSGRKCKNWEDLGDRSRRSKVAKLAEHSAEALALASIKKATRDPSKKDFVDLVKSATNSEKDKIKKITFPIKMKTEDALSLKIQCDLSDEQYQIIRNSSIIHNADIYPSLHEIKNERHKCYPEGLIVTETSASTSLQGMFNHTLTRILTFTECQDSMRMFAKIGGRFIGLLHFKGGFDGAFSQSVYKQKYTDTNIGEAQVNEQSLFQTAVVPLKLTIMKCMVK</sequence>
<keyword evidence="1" id="KW-1185">Reference proteome</keyword>
<proteinExistence type="predicted"/>
<gene>
    <name evidence="2" type="primary">LOC136076047</name>
</gene>
<reference evidence="2" key="2">
    <citation type="submission" date="2025-08" db="UniProtKB">
        <authorList>
            <consortium name="RefSeq"/>
        </authorList>
    </citation>
    <scope>IDENTIFICATION</scope>
</reference>
<organism evidence="1 2">
    <name type="scientific">Hydra vulgaris</name>
    <name type="common">Hydra</name>
    <name type="synonym">Hydra attenuata</name>
    <dbReference type="NCBI Taxonomy" id="6087"/>
    <lineage>
        <taxon>Eukaryota</taxon>
        <taxon>Metazoa</taxon>
        <taxon>Cnidaria</taxon>
        <taxon>Hydrozoa</taxon>
        <taxon>Hydroidolina</taxon>
        <taxon>Anthoathecata</taxon>
        <taxon>Aplanulata</taxon>
        <taxon>Hydridae</taxon>
        <taxon>Hydra</taxon>
    </lineage>
</organism>
<dbReference type="GeneID" id="136076047"/>
<evidence type="ECO:0000313" key="2">
    <source>
        <dbReference type="RefSeq" id="XP_065645583.1"/>
    </source>
</evidence>
<reference evidence="1" key="1">
    <citation type="submission" date="2025-05" db="UniProtKB">
        <authorList>
            <consortium name="RefSeq"/>
        </authorList>
    </citation>
    <scope>NUCLEOTIDE SEQUENCE [LARGE SCALE GENOMIC DNA]</scope>
</reference>
<dbReference type="RefSeq" id="XP_065645583.1">
    <property type="nucleotide sequence ID" value="XM_065789511.1"/>
</dbReference>